<dbReference type="SUPFAM" id="SSF52540">
    <property type="entry name" value="P-loop containing nucleoside triphosphate hydrolases"/>
    <property type="match status" value="1"/>
</dbReference>
<dbReference type="EMBL" id="CP002394">
    <property type="protein sequence ID" value="ADU32238.1"/>
    <property type="molecule type" value="Genomic_DNA"/>
</dbReference>
<dbReference type="HOGENOM" id="CLU_126406_0_0_9"/>
<accession>E6TWH5</accession>
<dbReference type="KEGG" id="bco:Bcell_4007"/>
<keyword evidence="2" id="KW-1185">Reference proteome</keyword>
<dbReference type="OrthoDB" id="1649389at2"/>
<dbReference type="Proteomes" id="UP000001401">
    <property type="component" value="Chromosome"/>
</dbReference>
<dbReference type="STRING" id="649639.Bcell_4007"/>
<evidence type="ECO:0000313" key="2">
    <source>
        <dbReference type="Proteomes" id="UP000001401"/>
    </source>
</evidence>
<name>E6TWH5_EVAC2</name>
<dbReference type="Gene3D" id="3.40.50.300">
    <property type="entry name" value="P-loop containing nucleotide triphosphate hydrolases"/>
    <property type="match status" value="1"/>
</dbReference>
<dbReference type="Pfam" id="PF13238">
    <property type="entry name" value="AAA_18"/>
    <property type="match status" value="1"/>
</dbReference>
<protein>
    <recommendedName>
        <fullName evidence="3">Gluconokinase</fullName>
    </recommendedName>
</protein>
<evidence type="ECO:0000313" key="1">
    <source>
        <dbReference type="EMBL" id="ADU32238.1"/>
    </source>
</evidence>
<organism evidence="1 2">
    <name type="scientific">Evansella cellulosilytica (strain ATCC 21833 / DSM 2522 / FERM P-1141 / JCM 9156 / N-4)</name>
    <name type="common">Bacillus cellulosilyticus</name>
    <dbReference type="NCBI Taxonomy" id="649639"/>
    <lineage>
        <taxon>Bacteria</taxon>
        <taxon>Bacillati</taxon>
        <taxon>Bacillota</taxon>
        <taxon>Bacilli</taxon>
        <taxon>Bacillales</taxon>
        <taxon>Bacillaceae</taxon>
        <taxon>Evansella</taxon>
    </lineage>
</organism>
<gene>
    <name evidence="1" type="ordered locus">Bcell_4007</name>
</gene>
<dbReference type="AlphaFoldDB" id="E6TWH5"/>
<dbReference type="eggNOG" id="COG0645">
    <property type="taxonomic scope" value="Bacteria"/>
</dbReference>
<evidence type="ECO:0008006" key="3">
    <source>
        <dbReference type="Google" id="ProtNLM"/>
    </source>
</evidence>
<proteinExistence type="predicted"/>
<sequence>MTKMYIISGPAGVGKSTTAKRLAHQLEESAYIEGDVIYGMVVGGYLPPWESEASLTLAWKNIADLSINFLKANKNVVIDYVAFPEEVERLSKMVWSKVADAEIVYVTLMVEPDELLRRDALRIKEHQMGERCIELVKEFQEKQVDKRFIYNTTNLKPADLDSILENIKENRRFHLRKGE</sequence>
<reference evidence="1" key="1">
    <citation type="submission" date="2010-12" db="EMBL/GenBank/DDBJ databases">
        <title>Complete sequence of Bacillus cellulosilyticus DSM 2522.</title>
        <authorList>
            <consortium name="US DOE Joint Genome Institute"/>
            <person name="Lucas S."/>
            <person name="Copeland A."/>
            <person name="Lapidus A."/>
            <person name="Cheng J.-F."/>
            <person name="Bruce D."/>
            <person name="Goodwin L."/>
            <person name="Pitluck S."/>
            <person name="Chertkov O."/>
            <person name="Detter J.C."/>
            <person name="Han C."/>
            <person name="Tapia R."/>
            <person name="Land M."/>
            <person name="Hauser L."/>
            <person name="Jeffries C."/>
            <person name="Kyrpides N."/>
            <person name="Ivanova N."/>
            <person name="Mikhailova N."/>
            <person name="Brumm P."/>
            <person name="Mead D."/>
            <person name="Woyke T."/>
        </authorList>
    </citation>
    <scope>NUCLEOTIDE SEQUENCE [LARGE SCALE GENOMIC DNA]</scope>
    <source>
        <strain evidence="1">DSM 2522</strain>
    </source>
</reference>
<dbReference type="InterPro" id="IPR027417">
    <property type="entry name" value="P-loop_NTPase"/>
</dbReference>